<gene>
    <name evidence="5" type="ORF">Q9L58_008011</name>
</gene>
<comment type="similarity">
    <text evidence="1 4">Belongs to the short-chain dehydrogenases/reductases (SDR) family.</text>
</comment>
<evidence type="ECO:0000256" key="3">
    <source>
        <dbReference type="ARBA" id="ARBA00023002"/>
    </source>
</evidence>
<dbReference type="SUPFAM" id="SSF51735">
    <property type="entry name" value="NAD(P)-binding Rossmann-fold domains"/>
    <property type="match status" value="1"/>
</dbReference>
<keyword evidence="2" id="KW-0521">NADP</keyword>
<evidence type="ECO:0000313" key="6">
    <source>
        <dbReference type="Proteomes" id="UP001447188"/>
    </source>
</evidence>
<organism evidence="5 6">
    <name type="scientific">Discina gigas</name>
    <dbReference type="NCBI Taxonomy" id="1032678"/>
    <lineage>
        <taxon>Eukaryota</taxon>
        <taxon>Fungi</taxon>
        <taxon>Dikarya</taxon>
        <taxon>Ascomycota</taxon>
        <taxon>Pezizomycotina</taxon>
        <taxon>Pezizomycetes</taxon>
        <taxon>Pezizales</taxon>
        <taxon>Discinaceae</taxon>
        <taxon>Discina</taxon>
    </lineage>
</organism>
<proteinExistence type="inferred from homology"/>
<evidence type="ECO:0000313" key="5">
    <source>
        <dbReference type="EMBL" id="KAL0633111.1"/>
    </source>
</evidence>
<dbReference type="Proteomes" id="UP001447188">
    <property type="component" value="Unassembled WGS sequence"/>
</dbReference>
<dbReference type="EMBL" id="JBBBZM010000137">
    <property type="protein sequence ID" value="KAL0633111.1"/>
    <property type="molecule type" value="Genomic_DNA"/>
</dbReference>
<evidence type="ECO:0000256" key="2">
    <source>
        <dbReference type="ARBA" id="ARBA00022857"/>
    </source>
</evidence>
<dbReference type="PRINTS" id="PR00080">
    <property type="entry name" value="SDRFAMILY"/>
</dbReference>
<accession>A0ABR3GAX3</accession>
<dbReference type="PRINTS" id="PR00081">
    <property type="entry name" value="GDHRDH"/>
</dbReference>
<dbReference type="PROSITE" id="PS00061">
    <property type="entry name" value="ADH_SHORT"/>
    <property type="match status" value="1"/>
</dbReference>
<dbReference type="CDD" id="cd05374">
    <property type="entry name" value="17beta-HSD-like_SDR_c"/>
    <property type="match status" value="1"/>
</dbReference>
<dbReference type="InterPro" id="IPR036291">
    <property type="entry name" value="NAD(P)-bd_dom_sf"/>
</dbReference>
<evidence type="ECO:0000256" key="1">
    <source>
        <dbReference type="ARBA" id="ARBA00006484"/>
    </source>
</evidence>
<dbReference type="InterPro" id="IPR002347">
    <property type="entry name" value="SDR_fam"/>
</dbReference>
<dbReference type="InterPro" id="IPR051911">
    <property type="entry name" value="SDR_oxidoreductase"/>
</dbReference>
<dbReference type="Gene3D" id="3.40.50.720">
    <property type="entry name" value="NAD(P)-binding Rossmann-like Domain"/>
    <property type="match status" value="1"/>
</dbReference>
<dbReference type="InterPro" id="IPR020904">
    <property type="entry name" value="Sc_DH/Rdtase_CS"/>
</dbReference>
<reference evidence="5 6" key="1">
    <citation type="submission" date="2024-02" db="EMBL/GenBank/DDBJ databases">
        <title>Discinaceae phylogenomics.</title>
        <authorList>
            <person name="Dirks A.C."/>
            <person name="James T.Y."/>
        </authorList>
    </citation>
    <scope>NUCLEOTIDE SEQUENCE [LARGE SCALE GENOMIC DNA]</scope>
    <source>
        <strain evidence="5 6">ACD0624</strain>
    </source>
</reference>
<protein>
    <submittedName>
        <fullName evidence="5">Uncharacterized protein</fullName>
    </submittedName>
</protein>
<name>A0ABR3GAX3_9PEZI</name>
<dbReference type="Pfam" id="PF00106">
    <property type="entry name" value="adh_short"/>
    <property type="match status" value="1"/>
</dbReference>
<evidence type="ECO:0000256" key="4">
    <source>
        <dbReference type="RuleBase" id="RU000363"/>
    </source>
</evidence>
<keyword evidence="6" id="KW-1185">Reference proteome</keyword>
<sequence length="286" mass="30636">MSPKVWLITGTSSGFGSLLAKAALKHGDKVIATARDAAKIEDLKALGAATLALDVVDDEENIKKIIANAVSIYGRIDILVNNAAYILEGAVEESSGAEVFKIFDTNVFGPLKVIRAVLPYMRERRSGVVANMGSVGGWRGGAGASMYCSTKFAIAGITESLRPELQSLGIDAVVIEPGYFRTNFLSPGHRTASAIRIPDYDTVMEPLRNVFDTYDQKQPGDPEKGAQVIVEILTKSGRVAGMTIPARIPLGSDAVSIIDGMCHETLKLLGEWKEISASTDHDDVKK</sequence>
<dbReference type="PANTHER" id="PTHR43976:SF16">
    <property type="entry name" value="SHORT-CHAIN DEHYDROGENASE_REDUCTASE FAMILY PROTEIN"/>
    <property type="match status" value="1"/>
</dbReference>
<dbReference type="PANTHER" id="PTHR43976">
    <property type="entry name" value="SHORT CHAIN DEHYDROGENASE"/>
    <property type="match status" value="1"/>
</dbReference>
<keyword evidence="3" id="KW-0560">Oxidoreductase</keyword>
<comment type="caution">
    <text evidence="5">The sequence shown here is derived from an EMBL/GenBank/DDBJ whole genome shotgun (WGS) entry which is preliminary data.</text>
</comment>